<dbReference type="InterPro" id="IPR018209">
    <property type="entry name" value="Pyrv_Knase_AS"/>
</dbReference>
<dbReference type="Pfam" id="PF02887">
    <property type="entry name" value="PK_C"/>
    <property type="match status" value="1"/>
</dbReference>
<reference evidence="6 7" key="1">
    <citation type="submission" date="2019-06" db="EMBL/GenBank/DDBJ databases">
        <title>Complete genome sequence of Methanoculleus chikugoensis strain MG62.</title>
        <authorList>
            <person name="Asakawa S."/>
            <person name="Dianou D."/>
        </authorList>
    </citation>
    <scope>NUCLEOTIDE SEQUENCE [LARGE SCALE GENOMIC DNA]</scope>
    <source>
        <strain evidence="6 7">MG62</strain>
    </source>
</reference>
<organism evidence="6 7">
    <name type="scientific">Methanoculleus chikugoensis</name>
    <dbReference type="NCBI Taxonomy" id="118126"/>
    <lineage>
        <taxon>Archaea</taxon>
        <taxon>Methanobacteriati</taxon>
        <taxon>Methanobacteriota</taxon>
        <taxon>Stenosarchaea group</taxon>
        <taxon>Methanomicrobia</taxon>
        <taxon>Methanomicrobiales</taxon>
        <taxon>Methanomicrobiaceae</taxon>
        <taxon>Methanoculleus</taxon>
    </lineage>
</organism>
<evidence type="ECO:0000256" key="1">
    <source>
        <dbReference type="ARBA" id="ARBA00022679"/>
    </source>
</evidence>
<dbReference type="InterPro" id="IPR001697">
    <property type="entry name" value="Pyr_Knase"/>
</dbReference>
<dbReference type="NCBIfam" id="NF004491">
    <property type="entry name" value="PRK05826.1"/>
    <property type="match status" value="1"/>
</dbReference>
<feature type="domain" description="Pyruvate kinase C-terminal" evidence="5">
    <location>
        <begin position="396"/>
        <end position="502"/>
    </location>
</feature>
<dbReference type="Proteomes" id="UP000824969">
    <property type="component" value="Chromosome"/>
</dbReference>
<proteinExistence type="predicted"/>
<keyword evidence="6" id="KW-0670">Pyruvate</keyword>
<feature type="domain" description="Pyruvate kinase barrel" evidence="4">
    <location>
        <begin position="32"/>
        <end position="354"/>
    </location>
</feature>
<dbReference type="PANTHER" id="PTHR11817">
    <property type="entry name" value="PYRUVATE KINASE"/>
    <property type="match status" value="1"/>
</dbReference>
<dbReference type="PROSITE" id="PS00110">
    <property type="entry name" value="PYRUVATE_KINASE"/>
    <property type="match status" value="1"/>
</dbReference>
<keyword evidence="1" id="KW-0808">Transferase</keyword>
<gene>
    <name evidence="6" type="primary">pyk</name>
    <name evidence="6" type="ORF">MchiMG62_06510</name>
</gene>
<evidence type="ECO:0000313" key="7">
    <source>
        <dbReference type="Proteomes" id="UP000824969"/>
    </source>
</evidence>
<dbReference type="GO" id="GO:0016301">
    <property type="term" value="F:kinase activity"/>
    <property type="evidence" value="ECO:0007669"/>
    <property type="project" value="UniProtKB-KW"/>
</dbReference>
<evidence type="ECO:0000256" key="2">
    <source>
        <dbReference type="ARBA" id="ARBA00022723"/>
    </source>
</evidence>
<dbReference type="NCBIfam" id="NF004978">
    <property type="entry name" value="PRK06354.1"/>
    <property type="match status" value="1"/>
</dbReference>
<dbReference type="InterPro" id="IPR015793">
    <property type="entry name" value="Pyrv_Knase_brl"/>
</dbReference>
<dbReference type="NCBIfam" id="TIGR01064">
    <property type="entry name" value="pyruv_kin"/>
    <property type="match status" value="1"/>
</dbReference>
<keyword evidence="6" id="KW-0418">Kinase</keyword>
<sequence>MTVPEEYSMMLEEVLHRISEQAKRKRMSLPDHKTKIVCTIGPASRSREVLSRMLLAGMNVARLNLSHGSFDEHRENIRNIRTAAEDTGRPVTILLDLPGPKIRIGDLAHEPLELHKGETVTLTTAPASSDPSRIPVDFEQFPQLVSEGSTIFLNDGFLQLRVDEVAENEVRATVVIGGPLLSRKGMSLVGGGGIVALSAVTDRDLECIEFGLAEGLDTFSISFIERAEDILKAREYAARSGKSIRVIAKIERQEALANLDGILRETDGVMIARGDLGVQTPIEDVPTVQKQIIQKANILGRPVITATQMLMSMTDNIRPTRAEVTDVANAILDGTDAVMLSEETSIGKYPVETVAMMAKIARSTEEKRPGIGAGCSPLAYFRQGKGREKITVNDVVSLNVIEAIDALGIRLVLTPTRSGSTPRNISRFKPEAWILAFTRNPSTLKFLAFSYGVCPFLIRSEKEYWHGAILDSIRDSGLIRPGERVILTEGVSPGREGTDSLIILTVD</sequence>
<evidence type="ECO:0000313" key="6">
    <source>
        <dbReference type="EMBL" id="BBL67470.1"/>
    </source>
</evidence>
<dbReference type="EC" id="2.7.1.40" evidence="3"/>
<accession>A0ABM7H3X9</accession>
<name>A0ABM7H3X9_9EURY</name>
<protein>
    <recommendedName>
        <fullName evidence="3">Pyruvate kinase</fullName>
        <ecNumber evidence="3">2.7.1.40</ecNumber>
    </recommendedName>
</protein>
<keyword evidence="7" id="KW-1185">Reference proteome</keyword>
<evidence type="ECO:0000259" key="4">
    <source>
        <dbReference type="Pfam" id="PF00224"/>
    </source>
</evidence>
<evidence type="ECO:0000256" key="3">
    <source>
        <dbReference type="NCBIfam" id="TIGR01064"/>
    </source>
</evidence>
<dbReference type="EMBL" id="AP019781">
    <property type="protein sequence ID" value="BBL67470.1"/>
    <property type="molecule type" value="Genomic_DNA"/>
</dbReference>
<dbReference type="InterPro" id="IPR015795">
    <property type="entry name" value="Pyrv_Knase_C"/>
</dbReference>
<dbReference type="Pfam" id="PF00224">
    <property type="entry name" value="PK"/>
    <property type="match status" value="1"/>
</dbReference>
<keyword evidence="2" id="KW-0479">Metal-binding</keyword>
<evidence type="ECO:0000259" key="5">
    <source>
        <dbReference type="Pfam" id="PF02887"/>
    </source>
</evidence>